<dbReference type="GO" id="GO:0004722">
    <property type="term" value="F:protein serine/threonine phosphatase activity"/>
    <property type="evidence" value="ECO:0007669"/>
    <property type="project" value="UniProtKB-EC"/>
</dbReference>
<dbReference type="Proteomes" id="UP000574769">
    <property type="component" value="Unassembled WGS sequence"/>
</dbReference>
<dbReference type="EC" id="3.1.3.16" evidence="3"/>
<dbReference type="EMBL" id="JACHNY010000002">
    <property type="protein sequence ID" value="MBB4617378.1"/>
    <property type="molecule type" value="Genomic_DNA"/>
</dbReference>
<keyword evidence="3" id="KW-0378">Hydrolase</keyword>
<gene>
    <name evidence="3" type="ORF">GGQ96_001498</name>
</gene>
<name>A0A7W7AHZ2_9SPHN</name>
<feature type="domain" description="Calcineurin-like phosphoesterase" evidence="2">
    <location>
        <begin position="29"/>
        <end position="221"/>
    </location>
</feature>
<dbReference type="PANTHER" id="PTHR42850:SF4">
    <property type="entry name" value="ZINC-DEPENDENT ENDOPOLYPHOSPHATASE"/>
    <property type="match status" value="1"/>
</dbReference>
<dbReference type="InterPro" id="IPR050126">
    <property type="entry name" value="Ap4A_hydrolase"/>
</dbReference>
<reference evidence="3 4" key="1">
    <citation type="submission" date="2020-08" db="EMBL/GenBank/DDBJ databases">
        <title>Genomic Encyclopedia of Type Strains, Phase IV (KMG-IV): sequencing the most valuable type-strain genomes for metagenomic binning, comparative biology and taxonomic classification.</title>
        <authorList>
            <person name="Goeker M."/>
        </authorList>
    </citation>
    <scope>NUCLEOTIDE SEQUENCE [LARGE SCALE GENOMIC DNA]</scope>
    <source>
        <strain evidence="3 4">DSM 15867</strain>
    </source>
</reference>
<dbReference type="InterPro" id="IPR029052">
    <property type="entry name" value="Metallo-depent_PP-like"/>
</dbReference>
<dbReference type="InterPro" id="IPR004843">
    <property type="entry name" value="Calcineurin-like_PHP"/>
</dbReference>
<dbReference type="Gene3D" id="3.60.21.10">
    <property type="match status" value="1"/>
</dbReference>
<accession>A0A7W7AHZ2</accession>
<dbReference type="GO" id="GO:0008803">
    <property type="term" value="F:bis(5'-nucleosyl)-tetraphosphatase (symmetrical) activity"/>
    <property type="evidence" value="ECO:0007669"/>
    <property type="project" value="TreeGrafter"/>
</dbReference>
<proteinExistence type="predicted"/>
<comment type="caution">
    <text evidence="3">The sequence shown here is derived from an EMBL/GenBank/DDBJ whole genome shotgun (WGS) entry which is preliminary data.</text>
</comment>
<dbReference type="SUPFAM" id="SSF56300">
    <property type="entry name" value="Metallo-dependent phosphatases"/>
    <property type="match status" value="1"/>
</dbReference>
<sequence>MTAEPASPPAVVEEEVRHRTKRRIDGQLVYAIGDIHGRYDLLIKLLERIAQDSKRHQLVGRRPLLIFCGDYVDRGPDSARVLSTIAWMRAGNAFETRCLKGNHEQMMLTYIEQPPAAAGWLRVGGAETLASYGVTAPAWDAPPEDHYRARDQLLDAMSARHLRLLQTLETLLLIGDYAFAHAGVRPGVSLHRQLERDLLWIRDDFLNARRGFKKMIVHGHSWDSDEPFFGANRIGVDTGAYRTGVLTAARIMDGETGYLQAHGPEGPDAYEPGHGDH</sequence>
<evidence type="ECO:0000256" key="1">
    <source>
        <dbReference type="SAM" id="MobiDB-lite"/>
    </source>
</evidence>
<evidence type="ECO:0000313" key="3">
    <source>
        <dbReference type="EMBL" id="MBB4617378.1"/>
    </source>
</evidence>
<dbReference type="Pfam" id="PF00149">
    <property type="entry name" value="Metallophos"/>
    <property type="match status" value="1"/>
</dbReference>
<protein>
    <submittedName>
        <fullName evidence="3">Serine/threonine protein phosphatase 1</fullName>
        <ecNumber evidence="3">3.1.3.16</ecNumber>
    </submittedName>
</protein>
<dbReference type="AlphaFoldDB" id="A0A7W7AHZ2"/>
<evidence type="ECO:0000313" key="4">
    <source>
        <dbReference type="Proteomes" id="UP000574769"/>
    </source>
</evidence>
<feature type="region of interest" description="Disordered" evidence="1">
    <location>
        <begin position="257"/>
        <end position="277"/>
    </location>
</feature>
<evidence type="ECO:0000259" key="2">
    <source>
        <dbReference type="Pfam" id="PF00149"/>
    </source>
</evidence>
<keyword evidence="4" id="KW-1185">Reference proteome</keyword>
<dbReference type="RefSeq" id="WP_343058957.1">
    <property type="nucleotide sequence ID" value="NZ_JACHNY010000002.1"/>
</dbReference>
<organism evidence="3 4">
    <name type="scientific">Sphingomonas abaci</name>
    <dbReference type="NCBI Taxonomy" id="237611"/>
    <lineage>
        <taxon>Bacteria</taxon>
        <taxon>Pseudomonadati</taxon>
        <taxon>Pseudomonadota</taxon>
        <taxon>Alphaproteobacteria</taxon>
        <taxon>Sphingomonadales</taxon>
        <taxon>Sphingomonadaceae</taxon>
        <taxon>Sphingomonas</taxon>
    </lineage>
</organism>
<dbReference type="PANTHER" id="PTHR42850">
    <property type="entry name" value="METALLOPHOSPHOESTERASE"/>
    <property type="match status" value="1"/>
</dbReference>
<dbReference type="InterPro" id="IPR006186">
    <property type="entry name" value="Ser/Thr-sp_prot-phosphatase"/>
</dbReference>
<dbReference type="CDD" id="cd00144">
    <property type="entry name" value="MPP_PPP_family"/>
    <property type="match status" value="1"/>
</dbReference>
<dbReference type="GO" id="GO:0110154">
    <property type="term" value="P:RNA decapping"/>
    <property type="evidence" value="ECO:0007669"/>
    <property type="project" value="TreeGrafter"/>
</dbReference>
<dbReference type="GO" id="GO:0005737">
    <property type="term" value="C:cytoplasm"/>
    <property type="evidence" value="ECO:0007669"/>
    <property type="project" value="TreeGrafter"/>
</dbReference>
<dbReference type="PRINTS" id="PR00114">
    <property type="entry name" value="STPHPHTASE"/>
</dbReference>